<evidence type="ECO:0000256" key="1">
    <source>
        <dbReference type="ARBA" id="ARBA00022723"/>
    </source>
</evidence>
<dbReference type="InterPro" id="IPR029071">
    <property type="entry name" value="Ubiquitin-like_domsf"/>
</dbReference>
<dbReference type="InterPro" id="IPR019956">
    <property type="entry name" value="Ubiquitin_dom"/>
</dbReference>
<dbReference type="OrthoDB" id="756206at2759"/>
<dbReference type="PANTHER" id="PTHR46728">
    <property type="entry name" value="AN1-TYPE ZINC FINGER PROTEIN 4"/>
    <property type="match status" value="1"/>
</dbReference>
<dbReference type="Pfam" id="PF01428">
    <property type="entry name" value="zf-AN1"/>
    <property type="match status" value="1"/>
</dbReference>
<evidence type="ECO:0000256" key="3">
    <source>
        <dbReference type="ARBA" id="ARBA00022833"/>
    </source>
</evidence>
<dbReference type="GeneID" id="100564739"/>
<dbReference type="SMART" id="SM00213">
    <property type="entry name" value="UBQ"/>
    <property type="match status" value="1"/>
</dbReference>
<dbReference type="eggNOG" id="KOG3173">
    <property type="taxonomic scope" value="Eukaryota"/>
</dbReference>
<dbReference type="Gene3D" id="3.10.20.90">
    <property type="entry name" value="Phosphatidylinositol 3-kinase Catalytic Subunit, Chain A, domain 1"/>
    <property type="match status" value="1"/>
</dbReference>
<dbReference type="InterPro" id="IPR000058">
    <property type="entry name" value="Znf_AN1"/>
</dbReference>
<feature type="domain" description="Ubiquitin-like" evidence="6">
    <location>
        <begin position="28"/>
        <end position="103"/>
    </location>
</feature>
<dbReference type="GO" id="GO:0008270">
    <property type="term" value="F:zinc ion binding"/>
    <property type="evidence" value="ECO:0007669"/>
    <property type="project" value="UniProtKB-KW"/>
</dbReference>
<dbReference type="InParanoid" id="H9GD29"/>
<dbReference type="Pfam" id="PF00240">
    <property type="entry name" value="ubiquitin"/>
    <property type="match status" value="1"/>
</dbReference>
<dbReference type="Proteomes" id="UP000001646">
    <property type="component" value="Unplaced"/>
</dbReference>
<dbReference type="AlphaFoldDB" id="H9GD29"/>
<name>H9GD29_ANOCA</name>
<dbReference type="InterPro" id="IPR035896">
    <property type="entry name" value="AN1-like_Znf"/>
</dbReference>
<dbReference type="Bgee" id="ENSACAG00000007774">
    <property type="expression patterns" value="Expressed in dewlap and 11 other cell types or tissues"/>
</dbReference>
<dbReference type="KEGG" id="acs:100564739"/>
<sequence length="711" mass="78996">MASKKEPPFFNEDTIGTCHCELAFYDIMEIIIETLTGTCFELRVSPFETVISVKSKIQRLEGIPVSQQHLIWNDEELEDDYGLNDYEISEGCTLKLILAMRGGPINTRRVPVADPIREITEYMDPSQDDLWEKIPSNNHATFLVYREGDQLNFFRIVDRGDGTLTPISESLSAGSVYNLCTENNEDKEPCPSSQQMIENSITMNKMKLLKMKMENINLSKKPNRIFKVNPHPPNAPRSSNGSVTSTHRKSFRTLPHIPSDNLLSSETSQKTLSVLPAAGRRMPSISSNFITENNRMESIPQSQSISNIATPQKVTCVQKEDTTIFTDTVLPILAPLKSTEKNTETGVSTNEKGSFLYPDISNVNLYATEEKVLANTDVLTLLGEPNFTEACSELYGTGKVNTEHRLSEEDVGSSIAEHSNESITKRLTITAADNTILSSHDISCQRNAQRSPLHCTNYSAPIVRYSPQKPQIQSKCLEVGNLKPVASPNILQPLEVQNSVDSSYPRTSRFHCDAQSKHSVSKRPETHSKKKTREITGVPVKASKDPVFSVNNGGFLSSMTQSTNRNGLKNSCGTGRFWTSGTPLTTDLQHFQEERFSLVPSYDDMSGYLLSSGVGLNGNIVNTGKRAIGDPTHFPPVNGSAQSKKKITNHCFFCGKKTGLSTSYECRCGNNFCATHRYAETHTCTYDYKNAGRRYLQETNPVVTAPKLPKI</sequence>
<dbReference type="PANTHER" id="PTHR46728:SF1">
    <property type="entry name" value="AN1-TYPE ZINC FINGER PROTEIN 4"/>
    <property type="match status" value="1"/>
</dbReference>
<dbReference type="GeneTree" id="ENSGT00940000155716"/>
<keyword evidence="3" id="KW-0862">Zinc</keyword>
<keyword evidence="9" id="KW-1185">Reference proteome</keyword>
<keyword evidence="1" id="KW-0479">Metal-binding</keyword>
<evidence type="ECO:0000256" key="5">
    <source>
        <dbReference type="SAM" id="MobiDB-lite"/>
    </source>
</evidence>
<dbReference type="RefSeq" id="XP_003225453.1">
    <property type="nucleotide sequence ID" value="XM_003225405.4"/>
</dbReference>
<feature type="region of interest" description="Disordered" evidence="5">
    <location>
        <begin position="223"/>
        <end position="246"/>
    </location>
</feature>
<organism evidence="8 9">
    <name type="scientific">Anolis carolinensis</name>
    <name type="common">Green anole</name>
    <name type="synonym">American chameleon</name>
    <dbReference type="NCBI Taxonomy" id="28377"/>
    <lineage>
        <taxon>Eukaryota</taxon>
        <taxon>Metazoa</taxon>
        <taxon>Chordata</taxon>
        <taxon>Craniata</taxon>
        <taxon>Vertebrata</taxon>
        <taxon>Euteleostomi</taxon>
        <taxon>Lepidosauria</taxon>
        <taxon>Squamata</taxon>
        <taxon>Bifurcata</taxon>
        <taxon>Unidentata</taxon>
        <taxon>Episquamata</taxon>
        <taxon>Toxicofera</taxon>
        <taxon>Iguania</taxon>
        <taxon>Dactyloidae</taxon>
        <taxon>Anolis</taxon>
    </lineage>
</organism>
<dbReference type="SMART" id="SM00154">
    <property type="entry name" value="ZnF_AN1"/>
    <property type="match status" value="1"/>
</dbReference>
<feature type="region of interest" description="Disordered" evidence="5">
    <location>
        <begin position="512"/>
        <end position="531"/>
    </location>
</feature>
<dbReference type="InterPro" id="IPR000626">
    <property type="entry name" value="Ubiquitin-like_dom"/>
</dbReference>
<dbReference type="PROSITE" id="PS51039">
    <property type="entry name" value="ZF_AN1"/>
    <property type="match status" value="1"/>
</dbReference>
<dbReference type="eggNOG" id="KOG0001">
    <property type="taxonomic scope" value="Eukaryota"/>
</dbReference>
<proteinExistence type="predicted"/>
<dbReference type="STRING" id="28377.ENSACAP00000007645"/>
<feature type="domain" description="AN1-type" evidence="7">
    <location>
        <begin position="645"/>
        <end position="692"/>
    </location>
</feature>
<accession>H9GD29</accession>
<dbReference type="PROSITE" id="PS50053">
    <property type="entry name" value="UBIQUITIN_2"/>
    <property type="match status" value="1"/>
</dbReference>
<reference evidence="8" key="2">
    <citation type="submission" date="2025-08" db="UniProtKB">
        <authorList>
            <consortium name="Ensembl"/>
        </authorList>
    </citation>
    <scope>IDENTIFICATION</scope>
</reference>
<dbReference type="SUPFAM" id="SSF118310">
    <property type="entry name" value="AN1-like Zinc finger"/>
    <property type="match status" value="1"/>
</dbReference>
<dbReference type="CDD" id="cd01802">
    <property type="entry name" value="Ubl_ZFAND4"/>
    <property type="match status" value="1"/>
</dbReference>
<reference evidence="8" key="3">
    <citation type="submission" date="2025-09" db="UniProtKB">
        <authorList>
            <consortium name="Ensembl"/>
        </authorList>
    </citation>
    <scope>IDENTIFICATION</scope>
</reference>
<gene>
    <name evidence="8" type="primary">zfand4</name>
</gene>
<dbReference type="CTD" id="93550"/>
<evidence type="ECO:0000313" key="8">
    <source>
        <dbReference type="Ensembl" id="ENSACAP00000007645.3"/>
    </source>
</evidence>
<dbReference type="Gene3D" id="4.10.1110.10">
    <property type="entry name" value="AN1-like Zinc finger"/>
    <property type="match status" value="1"/>
</dbReference>
<keyword evidence="2 4" id="KW-0863">Zinc-finger</keyword>
<evidence type="ECO:0000256" key="4">
    <source>
        <dbReference type="PROSITE-ProRule" id="PRU00449"/>
    </source>
</evidence>
<protein>
    <recommendedName>
        <fullName evidence="10">Zinc finger AN1-type containing 4</fullName>
    </recommendedName>
</protein>
<evidence type="ECO:0008006" key="10">
    <source>
        <dbReference type="Google" id="ProtNLM"/>
    </source>
</evidence>
<dbReference type="Ensembl" id="ENSACAT00000007808.4">
    <property type="protein sequence ID" value="ENSACAP00000007645.3"/>
    <property type="gene ID" value="ENSACAG00000007774.4"/>
</dbReference>
<dbReference type="InterPro" id="IPR053061">
    <property type="entry name" value="AN1-type_zinc_finger"/>
</dbReference>
<evidence type="ECO:0000259" key="7">
    <source>
        <dbReference type="PROSITE" id="PS51039"/>
    </source>
</evidence>
<evidence type="ECO:0000256" key="2">
    <source>
        <dbReference type="ARBA" id="ARBA00022771"/>
    </source>
</evidence>
<evidence type="ECO:0000259" key="6">
    <source>
        <dbReference type="PROSITE" id="PS50053"/>
    </source>
</evidence>
<feature type="compositionally biased region" description="Polar residues" evidence="5">
    <location>
        <begin position="236"/>
        <end position="245"/>
    </location>
</feature>
<evidence type="ECO:0000313" key="9">
    <source>
        <dbReference type="Proteomes" id="UP000001646"/>
    </source>
</evidence>
<reference evidence="8" key="1">
    <citation type="submission" date="2009-12" db="EMBL/GenBank/DDBJ databases">
        <title>The Genome Sequence of Anolis carolinensis (Green Anole Lizard).</title>
        <authorList>
            <consortium name="The Genome Sequencing Platform"/>
            <person name="Di Palma F."/>
            <person name="Alfoldi J."/>
            <person name="Heiman D."/>
            <person name="Young S."/>
            <person name="Grabherr M."/>
            <person name="Johnson J."/>
            <person name="Lander E.S."/>
            <person name="Lindblad-Toh K."/>
        </authorList>
    </citation>
    <scope>NUCLEOTIDE SEQUENCE [LARGE SCALE GENOMIC DNA]</scope>
    <source>
        <strain evidence="8">JBL SC #1</strain>
    </source>
</reference>
<dbReference type="PRINTS" id="PR00348">
    <property type="entry name" value="UBIQUITIN"/>
</dbReference>
<dbReference type="SUPFAM" id="SSF54236">
    <property type="entry name" value="Ubiquitin-like"/>
    <property type="match status" value="1"/>
</dbReference>
<feature type="compositionally biased region" description="Basic and acidic residues" evidence="5">
    <location>
        <begin position="512"/>
        <end position="527"/>
    </location>
</feature>
<dbReference type="HOGENOM" id="CLU_022981_0_0_1"/>